<dbReference type="SUPFAM" id="SSF47757">
    <property type="entry name" value="Chemotaxis receptor methyltransferase CheR, N-terminal domain"/>
    <property type="match status" value="1"/>
</dbReference>
<dbReference type="RefSeq" id="WP_177208330.1">
    <property type="nucleotide sequence ID" value="NZ_FOLG01000006.1"/>
</dbReference>
<evidence type="ECO:0000313" key="9">
    <source>
        <dbReference type="EMBL" id="SFC58649.1"/>
    </source>
</evidence>
<dbReference type="Pfam" id="PF01739">
    <property type="entry name" value="CheR"/>
    <property type="match status" value="1"/>
</dbReference>
<feature type="binding site" evidence="6">
    <location>
        <begin position="231"/>
        <end position="232"/>
    </location>
    <ligand>
        <name>S-adenosyl-L-methionine</name>
        <dbReference type="ChEBI" id="CHEBI:59789"/>
    </ligand>
</feature>
<dbReference type="Gene3D" id="3.40.50.150">
    <property type="entry name" value="Vaccinia Virus protein VP39"/>
    <property type="match status" value="1"/>
</dbReference>
<evidence type="ECO:0000256" key="2">
    <source>
        <dbReference type="ARBA" id="ARBA00022603"/>
    </source>
</evidence>
<dbReference type="PANTHER" id="PTHR24422:SF19">
    <property type="entry name" value="CHEMOTAXIS PROTEIN METHYLTRANSFERASE"/>
    <property type="match status" value="1"/>
</dbReference>
<gene>
    <name evidence="9" type="ORF">SAMN04488094_106159</name>
</gene>
<dbReference type="AlphaFoldDB" id="A0A1I1KCQ5"/>
<feature type="compositionally biased region" description="Basic and acidic residues" evidence="7">
    <location>
        <begin position="286"/>
        <end position="298"/>
    </location>
</feature>
<feature type="region of interest" description="Disordered" evidence="7">
    <location>
        <begin position="277"/>
        <end position="298"/>
    </location>
</feature>
<dbReference type="InterPro" id="IPR000780">
    <property type="entry name" value="CheR_MeTrfase"/>
</dbReference>
<dbReference type="SUPFAM" id="SSF53335">
    <property type="entry name" value="S-adenosyl-L-methionine-dependent methyltransferases"/>
    <property type="match status" value="1"/>
</dbReference>
<dbReference type="PANTHER" id="PTHR24422">
    <property type="entry name" value="CHEMOTAXIS PROTEIN METHYLTRANSFERASE"/>
    <property type="match status" value="1"/>
</dbReference>
<dbReference type="PROSITE" id="PS50123">
    <property type="entry name" value="CHER"/>
    <property type="match status" value="1"/>
</dbReference>
<sequence>MTRPSAHPSGLSNADRRNFDIIAEIAHKEAGLAIPFEKAPMVFARLSKLQSRLGLNDAGEYCTLLTSSKGDLERRHLICALTTNVTSFFREAHHFDYMRKIIAPDLIARARAGDRIRIWSAGCSDGSEPYSIAMTLLDCCRDIGQFDIRILATDIDCEILGIARLGRYKADRLGSIPESYRRNFVEQVGDADKDAALIQVSSTARNLVHFRELNLVGHWPMKQKFDIIFCRNVLIYFDQDTQMRLWPRFEDACKPGGHLFIGHSERLPSRHTTDFRPIATTTYRRHPADTGRRQDREE</sequence>
<feature type="binding site" evidence="6">
    <location>
        <position position="86"/>
    </location>
    <ligand>
        <name>S-adenosyl-L-methionine</name>
        <dbReference type="ChEBI" id="CHEBI:59789"/>
    </ligand>
</feature>
<dbReference type="EMBL" id="FOLG01000006">
    <property type="protein sequence ID" value="SFC58649.1"/>
    <property type="molecule type" value="Genomic_DNA"/>
</dbReference>
<dbReference type="InterPro" id="IPR026024">
    <property type="entry name" value="Chemotaxis_MeTrfase_CheR"/>
</dbReference>
<dbReference type="GO" id="GO:0008983">
    <property type="term" value="F:protein-glutamate O-methyltransferase activity"/>
    <property type="evidence" value="ECO:0007669"/>
    <property type="project" value="UniProtKB-EC"/>
</dbReference>
<accession>A0A1I1KCQ5</accession>
<dbReference type="SMART" id="SM00138">
    <property type="entry name" value="MeTrc"/>
    <property type="match status" value="1"/>
</dbReference>
<dbReference type="Proteomes" id="UP000198728">
    <property type="component" value="Unassembled WGS sequence"/>
</dbReference>
<keyword evidence="3 5" id="KW-0808">Transferase</keyword>
<dbReference type="EC" id="2.1.1.80" evidence="5"/>
<feature type="domain" description="CheR-type methyltransferase" evidence="8">
    <location>
        <begin position="17"/>
        <end position="288"/>
    </location>
</feature>
<protein>
    <recommendedName>
        <fullName evidence="5">Chemotaxis protein methyltransferase</fullName>
        <ecNumber evidence="5">2.1.1.80</ecNumber>
    </recommendedName>
</protein>
<dbReference type="STRING" id="441112.SAMN04488094_106159"/>
<dbReference type="InterPro" id="IPR029063">
    <property type="entry name" value="SAM-dependent_MTases_sf"/>
</dbReference>
<keyword evidence="4 5" id="KW-0949">S-adenosyl-L-methionine</keyword>
<proteinExistence type="predicted"/>
<dbReference type="GO" id="GO:0032259">
    <property type="term" value="P:methylation"/>
    <property type="evidence" value="ECO:0007669"/>
    <property type="project" value="UniProtKB-KW"/>
</dbReference>
<comment type="catalytic activity">
    <reaction evidence="1 5">
        <text>L-glutamyl-[protein] + S-adenosyl-L-methionine = [protein]-L-glutamate 5-O-methyl ester + S-adenosyl-L-homocysteine</text>
        <dbReference type="Rhea" id="RHEA:24452"/>
        <dbReference type="Rhea" id="RHEA-COMP:10208"/>
        <dbReference type="Rhea" id="RHEA-COMP:10311"/>
        <dbReference type="ChEBI" id="CHEBI:29973"/>
        <dbReference type="ChEBI" id="CHEBI:57856"/>
        <dbReference type="ChEBI" id="CHEBI:59789"/>
        <dbReference type="ChEBI" id="CHEBI:82795"/>
        <dbReference type="EC" id="2.1.1.80"/>
    </reaction>
</comment>
<dbReference type="PRINTS" id="PR00996">
    <property type="entry name" value="CHERMTFRASE"/>
</dbReference>
<feature type="binding site" evidence="6">
    <location>
        <position position="90"/>
    </location>
    <ligand>
        <name>S-adenosyl-L-methionine</name>
        <dbReference type="ChEBI" id="CHEBI:59789"/>
    </ligand>
</feature>
<feature type="binding site" evidence="6">
    <location>
        <begin position="214"/>
        <end position="215"/>
    </location>
    <ligand>
        <name>S-adenosyl-L-methionine</name>
        <dbReference type="ChEBI" id="CHEBI:59789"/>
    </ligand>
</feature>
<feature type="binding site" evidence="6">
    <location>
        <position position="154"/>
    </location>
    <ligand>
        <name>S-adenosyl-L-methionine</name>
        <dbReference type="ChEBI" id="CHEBI:59789"/>
    </ligand>
</feature>
<reference evidence="9 10" key="1">
    <citation type="submission" date="2016-10" db="EMBL/GenBank/DDBJ databases">
        <authorList>
            <person name="de Groot N.N."/>
        </authorList>
    </citation>
    <scope>NUCLEOTIDE SEQUENCE [LARGE SCALE GENOMIC DNA]</scope>
    <source>
        <strain evidence="9 10">DSM 19548</strain>
    </source>
</reference>
<evidence type="ECO:0000313" key="10">
    <source>
        <dbReference type="Proteomes" id="UP000198728"/>
    </source>
</evidence>
<evidence type="ECO:0000259" key="8">
    <source>
        <dbReference type="PROSITE" id="PS50123"/>
    </source>
</evidence>
<name>A0A1I1KCQ5_9RHOB</name>
<dbReference type="InterPro" id="IPR022642">
    <property type="entry name" value="CheR_C"/>
</dbReference>
<evidence type="ECO:0000256" key="1">
    <source>
        <dbReference type="ARBA" id="ARBA00001541"/>
    </source>
</evidence>
<organism evidence="9 10">
    <name type="scientific">Tropicimonas isoalkanivorans</name>
    <dbReference type="NCBI Taxonomy" id="441112"/>
    <lineage>
        <taxon>Bacteria</taxon>
        <taxon>Pseudomonadati</taxon>
        <taxon>Pseudomonadota</taxon>
        <taxon>Alphaproteobacteria</taxon>
        <taxon>Rhodobacterales</taxon>
        <taxon>Roseobacteraceae</taxon>
        <taxon>Tropicimonas</taxon>
    </lineage>
</organism>
<evidence type="ECO:0000256" key="7">
    <source>
        <dbReference type="SAM" id="MobiDB-lite"/>
    </source>
</evidence>
<dbReference type="Gene3D" id="1.10.155.10">
    <property type="entry name" value="Chemotaxis receptor methyltransferase CheR, N-terminal domain"/>
    <property type="match status" value="1"/>
</dbReference>
<dbReference type="PIRSF" id="PIRSF000410">
    <property type="entry name" value="CheR"/>
    <property type="match status" value="1"/>
</dbReference>
<keyword evidence="2 5" id="KW-0489">Methyltransferase</keyword>
<keyword evidence="10" id="KW-1185">Reference proteome</keyword>
<feature type="binding site" evidence="6">
    <location>
        <position position="128"/>
    </location>
    <ligand>
        <name>S-adenosyl-L-methionine</name>
        <dbReference type="ChEBI" id="CHEBI:59789"/>
    </ligand>
</feature>
<evidence type="ECO:0000256" key="3">
    <source>
        <dbReference type="ARBA" id="ARBA00022679"/>
    </source>
</evidence>
<feature type="binding site" evidence="6">
    <location>
        <position position="84"/>
    </location>
    <ligand>
        <name>S-adenosyl-L-methionine</name>
        <dbReference type="ChEBI" id="CHEBI:59789"/>
    </ligand>
</feature>
<dbReference type="InterPro" id="IPR050903">
    <property type="entry name" value="Bact_Chemotaxis_MeTrfase"/>
</dbReference>
<evidence type="ECO:0000256" key="5">
    <source>
        <dbReference type="PIRNR" id="PIRNR000410"/>
    </source>
</evidence>
<dbReference type="InterPro" id="IPR036804">
    <property type="entry name" value="CheR_N_sf"/>
</dbReference>
<evidence type="ECO:0000256" key="4">
    <source>
        <dbReference type="ARBA" id="ARBA00022691"/>
    </source>
</evidence>
<comment type="function">
    <text evidence="5">Methylation of the membrane-bound methyl-accepting chemotaxis proteins (MCP) to form gamma-glutamyl methyl ester residues in MCP.</text>
</comment>
<evidence type="ECO:0000256" key="6">
    <source>
        <dbReference type="PIRSR" id="PIRSR000410-1"/>
    </source>
</evidence>